<dbReference type="EC" id="3.4.-.-" evidence="3"/>
<keyword evidence="6" id="KW-1185">Reference proteome</keyword>
<dbReference type="EMBL" id="MCGN01000003">
    <property type="protein sequence ID" value="ORY99423.1"/>
    <property type="molecule type" value="Genomic_DNA"/>
</dbReference>
<keyword evidence="3" id="KW-0479">Metal-binding</keyword>
<dbReference type="Pfam" id="PF04389">
    <property type="entry name" value="Peptidase_M28"/>
    <property type="match status" value="1"/>
</dbReference>
<comment type="caution">
    <text evidence="5">The sequence shown here is derived from an EMBL/GenBank/DDBJ whole genome shotgun (WGS) entry which is preliminary data.</text>
</comment>
<reference evidence="5 6" key="1">
    <citation type="submission" date="2016-07" db="EMBL/GenBank/DDBJ databases">
        <title>Pervasive Adenine N6-methylation of Active Genes in Fungi.</title>
        <authorList>
            <consortium name="DOE Joint Genome Institute"/>
            <person name="Mondo S.J."/>
            <person name="Dannebaum R.O."/>
            <person name="Kuo R.C."/>
            <person name="Labutti K."/>
            <person name="Haridas S."/>
            <person name="Kuo A."/>
            <person name="Salamov A."/>
            <person name="Ahrendt S.R."/>
            <person name="Lipzen A."/>
            <person name="Sullivan W."/>
            <person name="Andreopoulos W.B."/>
            <person name="Clum A."/>
            <person name="Lindquist E."/>
            <person name="Daum C."/>
            <person name="Ramamoorthy G.K."/>
            <person name="Gryganskyi A."/>
            <person name="Culley D."/>
            <person name="Magnuson J.K."/>
            <person name="James T.Y."/>
            <person name="O'Malley M.A."/>
            <person name="Stajich J.E."/>
            <person name="Spatafora J.W."/>
            <person name="Visel A."/>
            <person name="Grigoriev I.V."/>
        </authorList>
    </citation>
    <scope>NUCLEOTIDE SEQUENCE [LARGE SCALE GENOMIC DNA]</scope>
    <source>
        <strain evidence="5 6">NRRL 2496</strain>
    </source>
</reference>
<organism evidence="5 6">
    <name type="scientific">Syncephalastrum racemosum</name>
    <name type="common">Filamentous fungus</name>
    <dbReference type="NCBI Taxonomy" id="13706"/>
    <lineage>
        <taxon>Eukaryota</taxon>
        <taxon>Fungi</taxon>
        <taxon>Fungi incertae sedis</taxon>
        <taxon>Mucoromycota</taxon>
        <taxon>Mucoromycotina</taxon>
        <taxon>Mucoromycetes</taxon>
        <taxon>Mucorales</taxon>
        <taxon>Syncephalastraceae</taxon>
        <taxon>Syncephalastrum</taxon>
    </lineage>
</organism>
<dbReference type="PANTHER" id="PTHR12283:SF6">
    <property type="entry name" value="GLUTAMINYL-PEPTIDE CYCLOTRANSFERASE-RELATED"/>
    <property type="match status" value="1"/>
</dbReference>
<dbReference type="OMA" id="HYETNYP"/>
<keyword evidence="3" id="KW-0645">Protease</keyword>
<sequence>MAMCCFLQYVAVAYTTLSNEALKRIAKQTDTNTTALLAPLLVKRVPGTPEHAQVQTFIVNHFESLGWRVEEDAFEAPTPLGTVAMKNIIVTSGDAGAPGLVLAAHYDSKLFEEFDFVGATDSAAPCAMLLQLATQLPAGANVRFIFFDGEEAFVSWTATDSIYGARHLAERWENEKALSSIEVLVLLDLLGAANPIIPNFYPDTHDLFMHLSSLETRLRNLGLIAQSSPFFEPNTPLTYRGHLMQDDHVPFLHRGVKILHVIPYPFPDGWHNAGDNAEALDMPTIEAWTLIWRCFVSEYLNMDTILHSEL</sequence>
<dbReference type="GO" id="GO:0006508">
    <property type="term" value="P:proteolysis"/>
    <property type="evidence" value="ECO:0007669"/>
    <property type="project" value="UniProtKB-KW"/>
</dbReference>
<dbReference type="Proteomes" id="UP000242180">
    <property type="component" value="Unassembled WGS sequence"/>
</dbReference>
<dbReference type="CDD" id="cd03880">
    <property type="entry name" value="M28_QC_like"/>
    <property type="match status" value="1"/>
</dbReference>
<keyword evidence="2" id="KW-0012">Acyltransferase</keyword>
<dbReference type="STRING" id="13706.A0A1X2HJZ7"/>
<evidence type="ECO:0000259" key="4">
    <source>
        <dbReference type="Pfam" id="PF04389"/>
    </source>
</evidence>
<dbReference type="GO" id="GO:0016603">
    <property type="term" value="F:glutaminyl-peptide cyclotransferase activity"/>
    <property type="evidence" value="ECO:0007669"/>
    <property type="project" value="InterPro"/>
</dbReference>
<keyword evidence="3" id="KW-0862">Zinc</keyword>
<dbReference type="GO" id="GO:0008233">
    <property type="term" value="F:peptidase activity"/>
    <property type="evidence" value="ECO:0007669"/>
    <property type="project" value="UniProtKB-KW"/>
</dbReference>
<proteinExistence type="inferred from homology"/>
<accession>A0A1X2HJZ7</accession>
<comment type="similarity">
    <text evidence="3">Belongs to the peptidase M28 family.</text>
</comment>
<evidence type="ECO:0000313" key="5">
    <source>
        <dbReference type="EMBL" id="ORY99423.1"/>
    </source>
</evidence>
<dbReference type="OrthoDB" id="3907302at2759"/>
<evidence type="ECO:0000256" key="3">
    <source>
        <dbReference type="RuleBase" id="RU361240"/>
    </source>
</evidence>
<gene>
    <name evidence="5" type="ORF">BCR43DRAFT_513538</name>
</gene>
<dbReference type="InterPro" id="IPR007484">
    <property type="entry name" value="Peptidase_M28"/>
</dbReference>
<dbReference type="PANTHER" id="PTHR12283">
    <property type="entry name" value="GLUTAMINYL-PEPTIDE CYCLOTRANSFERASE"/>
    <property type="match status" value="1"/>
</dbReference>
<dbReference type="InterPro" id="IPR040234">
    <property type="entry name" value="QC/QCL"/>
</dbReference>
<evidence type="ECO:0000256" key="1">
    <source>
        <dbReference type="ARBA" id="ARBA00022679"/>
    </source>
</evidence>
<keyword evidence="1" id="KW-0808">Transferase</keyword>
<dbReference type="SUPFAM" id="SSF53187">
    <property type="entry name" value="Zn-dependent exopeptidases"/>
    <property type="match status" value="1"/>
</dbReference>
<dbReference type="GO" id="GO:0008270">
    <property type="term" value="F:zinc ion binding"/>
    <property type="evidence" value="ECO:0007669"/>
    <property type="project" value="TreeGrafter"/>
</dbReference>
<feature type="domain" description="Peptidase M28" evidence="4">
    <location>
        <begin position="87"/>
        <end position="293"/>
    </location>
</feature>
<dbReference type="AlphaFoldDB" id="A0A1X2HJZ7"/>
<protein>
    <recommendedName>
        <fullName evidence="3">Peptide hydrolase</fullName>
        <ecNumber evidence="3">3.4.-.-</ecNumber>
    </recommendedName>
</protein>
<dbReference type="InterPro" id="IPR037457">
    <property type="entry name" value="M28_QC"/>
</dbReference>
<keyword evidence="3" id="KW-0378">Hydrolase</keyword>
<evidence type="ECO:0000256" key="2">
    <source>
        <dbReference type="ARBA" id="ARBA00023315"/>
    </source>
</evidence>
<name>A0A1X2HJZ7_SYNRA</name>
<dbReference type="InParanoid" id="A0A1X2HJZ7"/>
<evidence type="ECO:0000313" key="6">
    <source>
        <dbReference type="Proteomes" id="UP000242180"/>
    </source>
</evidence>
<dbReference type="Gene3D" id="3.40.630.10">
    <property type="entry name" value="Zn peptidases"/>
    <property type="match status" value="1"/>
</dbReference>